<dbReference type="AlphaFoldDB" id="A0A3D8LH33"/>
<reference evidence="3" key="1">
    <citation type="submission" date="2018-08" db="EMBL/GenBank/DDBJ databases">
        <authorList>
            <person name="Liu Z.-W."/>
            <person name="Du Z.-J."/>
        </authorList>
    </citation>
    <scope>NUCLEOTIDE SEQUENCE [LARGE SCALE GENOMIC DNA]</scope>
    <source>
        <strain evidence="3">H4X</strain>
    </source>
</reference>
<feature type="domain" description="Glycosyltransferase 2-like" evidence="1">
    <location>
        <begin position="2"/>
        <end position="154"/>
    </location>
</feature>
<dbReference type="SUPFAM" id="SSF53448">
    <property type="entry name" value="Nucleotide-diphospho-sugar transferases"/>
    <property type="match status" value="1"/>
</dbReference>
<name>A0A3D8LH33_9BACT</name>
<dbReference type="InterPro" id="IPR029044">
    <property type="entry name" value="Nucleotide-diphossugar_trans"/>
</dbReference>
<evidence type="ECO:0000313" key="2">
    <source>
        <dbReference type="EMBL" id="RDV16705.1"/>
    </source>
</evidence>
<keyword evidence="3" id="KW-1185">Reference proteome</keyword>
<organism evidence="2 3">
    <name type="scientific">Pontibacter diazotrophicus</name>
    <dbReference type="NCBI Taxonomy" id="1400979"/>
    <lineage>
        <taxon>Bacteria</taxon>
        <taxon>Pseudomonadati</taxon>
        <taxon>Bacteroidota</taxon>
        <taxon>Cytophagia</taxon>
        <taxon>Cytophagales</taxon>
        <taxon>Hymenobacteraceae</taxon>
        <taxon>Pontibacter</taxon>
    </lineage>
</organism>
<proteinExistence type="predicted"/>
<dbReference type="InterPro" id="IPR050834">
    <property type="entry name" value="Glycosyltransf_2"/>
</dbReference>
<evidence type="ECO:0000313" key="3">
    <source>
        <dbReference type="Proteomes" id="UP000256708"/>
    </source>
</evidence>
<gene>
    <name evidence="2" type="ORF">DXT99_02670</name>
</gene>
<dbReference type="EMBL" id="QRGR01000003">
    <property type="protein sequence ID" value="RDV16705.1"/>
    <property type="molecule type" value="Genomic_DNA"/>
</dbReference>
<dbReference type="PANTHER" id="PTHR43685">
    <property type="entry name" value="GLYCOSYLTRANSFERASE"/>
    <property type="match status" value="1"/>
</dbReference>
<dbReference type="PANTHER" id="PTHR43685:SF2">
    <property type="entry name" value="GLYCOSYLTRANSFERASE 2-LIKE DOMAIN-CONTAINING PROTEIN"/>
    <property type="match status" value="1"/>
</dbReference>
<dbReference type="Gene3D" id="3.90.550.10">
    <property type="entry name" value="Spore Coat Polysaccharide Biosynthesis Protein SpsA, Chain A"/>
    <property type="match status" value="1"/>
</dbReference>
<dbReference type="Pfam" id="PF00535">
    <property type="entry name" value="Glycos_transf_2"/>
    <property type="match status" value="1"/>
</dbReference>
<sequence>MIPVFNCSQYLTETLESVLKQGIAPEDMQIEVIDDASTDADVEALVLAIGKGRVKYYRQEQNVGSLCNFVTCINRAQGRIVHILHGDDRVVDGYYQKLDELFYKYPEAGAAFSGFAYIDERGQKMYDQRPEMKEDGILKDWLLKISEYQRVQYAAIAVRREVYEALGGFYGVTYGEDWEMWVRIARYYPIAYTPEVLADYRKHGSSISGQKFITGQYLKDLLRVMEYIQGYLPEDEREKLLKKTKKFYAHYGIRVANQVWHSSHNKSGVQQQVRQTLSLHSDLLLYLKIAKIYVKMFLNRK</sequence>
<dbReference type="Proteomes" id="UP000256708">
    <property type="component" value="Unassembled WGS sequence"/>
</dbReference>
<dbReference type="OrthoDB" id="9815829at2"/>
<accession>A0A3D8LH33</accession>
<protein>
    <submittedName>
        <fullName evidence="2">Glycosyltransferase</fullName>
    </submittedName>
</protein>
<dbReference type="GO" id="GO:0016740">
    <property type="term" value="F:transferase activity"/>
    <property type="evidence" value="ECO:0007669"/>
    <property type="project" value="UniProtKB-KW"/>
</dbReference>
<evidence type="ECO:0000259" key="1">
    <source>
        <dbReference type="Pfam" id="PF00535"/>
    </source>
</evidence>
<comment type="caution">
    <text evidence="2">The sequence shown here is derived from an EMBL/GenBank/DDBJ whole genome shotgun (WGS) entry which is preliminary data.</text>
</comment>
<dbReference type="InterPro" id="IPR001173">
    <property type="entry name" value="Glyco_trans_2-like"/>
</dbReference>
<keyword evidence="2" id="KW-0808">Transferase</keyword>